<organism evidence="2 3">
    <name type="scientific">Lactobacillus melliventris</name>
    <dbReference type="NCBI Taxonomy" id="1218507"/>
    <lineage>
        <taxon>Bacteria</taxon>
        <taxon>Bacillati</taxon>
        <taxon>Bacillota</taxon>
        <taxon>Bacilli</taxon>
        <taxon>Lactobacillales</taxon>
        <taxon>Lactobacillaceae</taxon>
        <taxon>Lactobacillus</taxon>
    </lineage>
</organism>
<dbReference type="RefSeq" id="WP_046324842.1">
    <property type="nucleotide sequence ID" value="NZ_JBHTMT010000001.1"/>
</dbReference>
<dbReference type="InterPro" id="IPR046350">
    <property type="entry name" value="Cystatin_sf"/>
</dbReference>
<keyword evidence="1" id="KW-0812">Transmembrane</keyword>
<dbReference type="STRING" id="1218507.JF74_09110"/>
<gene>
    <name evidence="2" type="ORF">JF74_09110</name>
</gene>
<sequence length="160" mass="18707">MIQDDTKQTFKFLAWVFLILVLLYFAFIIIFYKAGNPERAETRELNKIALQKTPIKYTEKTYHLNRGINSYSLKGLTKNHKTYYFIYLPGSKKAYLYPASKGVNEAVIRNKYSAKRPTAKITEVNLGWYQNKPVWEISAKNDAGEYHYQLFNFKNGKLIG</sequence>
<name>A0A0F4LE33_9LACO</name>
<keyword evidence="1" id="KW-0472">Membrane</keyword>
<reference evidence="2 3" key="1">
    <citation type="submission" date="2015-01" db="EMBL/GenBank/DDBJ databases">
        <title>Comparative genomics of the lactic acid bacteria isolated from the honey bee gut.</title>
        <authorList>
            <person name="Ellegaard K.M."/>
            <person name="Tamarit D."/>
            <person name="Javelind E."/>
            <person name="Olofsson T."/>
            <person name="Andersson S.G."/>
            <person name="Vasquez A."/>
        </authorList>
    </citation>
    <scope>NUCLEOTIDE SEQUENCE [LARGE SCALE GENOMIC DNA]</scope>
    <source>
        <strain evidence="2 3">Hma8</strain>
    </source>
</reference>
<dbReference type="OrthoDB" id="2242521at2"/>
<proteinExistence type="predicted"/>
<dbReference type="HOGENOM" id="CLU_114070_1_0_9"/>
<evidence type="ECO:0000313" key="3">
    <source>
        <dbReference type="Proteomes" id="UP000033531"/>
    </source>
</evidence>
<dbReference type="AlphaFoldDB" id="A0A0F4LE33"/>
<comment type="caution">
    <text evidence="2">The sequence shown here is derived from an EMBL/GenBank/DDBJ whole genome shotgun (WGS) entry which is preliminary data.</text>
</comment>
<keyword evidence="1" id="KW-1133">Transmembrane helix</keyword>
<dbReference type="SUPFAM" id="SSF54403">
    <property type="entry name" value="Cystatin/monellin"/>
    <property type="match status" value="1"/>
</dbReference>
<protein>
    <recommendedName>
        <fullName evidence="4">DUF5590 domain-containing protein</fullName>
    </recommendedName>
</protein>
<dbReference type="Proteomes" id="UP000033531">
    <property type="component" value="Unassembled WGS sequence"/>
</dbReference>
<feature type="transmembrane region" description="Helical" evidence="1">
    <location>
        <begin position="12"/>
        <end position="32"/>
    </location>
</feature>
<dbReference type="Gene3D" id="3.10.450.40">
    <property type="match status" value="1"/>
</dbReference>
<accession>A0A0F4LE33</accession>
<dbReference type="PATRIC" id="fig|1218507.3.peg.1081"/>
<dbReference type="EMBL" id="JXLI01000010">
    <property type="protein sequence ID" value="KJY56573.1"/>
    <property type="molecule type" value="Genomic_DNA"/>
</dbReference>
<evidence type="ECO:0000313" key="2">
    <source>
        <dbReference type="EMBL" id="KJY56573.1"/>
    </source>
</evidence>
<evidence type="ECO:0000256" key="1">
    <source>
        <dbReference type="SAM" id="Phobius"/>
    </source>
</evidence>
<evidence type="ECO:0008006" key="4">
    <source>
        <dbReference type="Google" id="ProtNLM"/>
    </source>
</evidence>